<dbReference type="InterPro" id="IPR023346">
    <property type="entry name" value="Lysozyme-like_dom_sf"/>
</dbReference>
<evidence type="ECO:0000313" key="7">
    <source>
        <dbReference type="Proteomes" id="UP000632138"/>
    </source>
</evidence>
<feature type="domain" description="LysM" evidence="5">
    <location>
        <begin position="136"/>
        <end position="184"/>
    </location>
</feature>
<dbReference type="CDD" id="cd13925">
    <property type="entry name" value="RPF"/>
    <property type="match status" value="1"/>
</dbReference>
<sequence>MAQLGKKTRVALGLTAAGVAGAVGLLGPASPAQASSVNWDAIAKCESGGNWSINTGNGYYGGLQFSRSTWKAYGGTKYASTANKATKAEQIKIAEKVLKGQGIGAWPTCGKKAGVAKKKPAAPAKKPAASKPATGKHYVVRSGDTLASIAAKHHVKGGWKALYQLNRSILDSPNLIRPGQRLAL</sequence>
<dbReference type="SUPFAM" id="SSF54106">
    <property type="entry name" value="LysM domain"/>
    <property type="match status" value="1"/>
</dbReference>
<name>A0ABS2AM22_9ACTN</name>
<dbReference type="PANTHER" id="PTHR34700:SF4">
    <property type="entry name" value="PHAGE-LIKE ELEMENT PBSX PROTEIN XKDP"/>
    <property type="match status" value="1"/>
</dbReference>
<accession>A0ABS2AM22</accession>
<evidence type="ECO:0000256" key="3">
    <source>
        <dbReference type="SAM" id="MobiDB-lite"/>
    </source>
</evidence>
<keyword evidence="7" id="KW-1185">Reference proteome</keyword>
<evidence type="ECO:0000256" key="1">
    <source>
        <dbReference type="ARBA" id="ARBA00010830"/>
    </source>
</evidence>
<reference evidence="6 7" key="1">
    <citation type="submission" date="2021-01" db="EMBL/GenBank/DDBJ databases">
        <title>Actinoplanes sp. nov. LDG1-06 isolated from lichen.</title>
        <authorList>
            <person name="Saeng-In P."/>
            <person name="Phongsopitanun W."/>
            <person name="Kanchanasin P."/>
            <person name="Yuki M."/>
            <person name="Kudo T."/>
            <person name="Ohkuma M."/>
            <person name="Tanasupawat S."/>
        </authorList>
    </citation>
    <scope>NUCLEOTIDE SEQUENCE [LARGE SCALE GENOMIC DNA]</scope>
    <source>
        <strain evidence="6 7">LDG1-06</strain>
    </source>
</reference>
<feature type="region of interest" description="Disordered" evidence="3">
    <location>
        <begin position="116"/>
        <end position="135"/>
    </location>
</feature>
<dbReference type="Pfam" id="PF01476">
    <property type="entry name" value="LysM"/>
    <property type="match status" value="1"/>
</dbReference>
<comment type="similarity">
    <text evidence="1">Belongs to the transglycosylase family. Rpf subfamily.</text>
</comment>
<dbReference type="SUPFAM" id="SSF53955">
    <property type="entry name" value="Lysozyme-like"/>
    <property type="match status" value="1"/>
</dbReference>
<comment type="caution">
    <text evidence="6">The sequence shown here is derived from an EMBL/GenBank/DDBJ whole genome shotgun (WGS) entry which is preliminary data.</text>
</comment>
<dbReference type="RefSeq" id="WP_203380264.1">
    <property type="nucleotide sequence ID" value="NZ_JAENHP010000014.1"/>
</dbReference>
<feature type="compositionally biased region" description="Low complexity" evidence="3">
    <location>
        <begin position="121"/>
        <end position="133"/>
    </location>
</feature>
<evidence type="ECO:0000259" key="5">
    <source>
        <dbReference type="PROSITE" id="PS51782"/>
    </source>
</evidence>
<evidence type="ECO:0000256" key="2">
    <source>
        <dbReference type="ARBA" id="ARBA00022801"/>
    </source>
</evidence>
<proteinExistence type="inferred from homology"/>
<keyword evidence="4" id="KW-0732">Signal</keyword>
<organism evidence="6 7">
    <name type="scientific">Paractinoplanes ovalisporus</name>
    <dbReference type="NCBI Taxonomy" id="2810368"/>
    <lineage>
        <taxon>Bacteria</taxon>
        <taxon>Bacillati</taxon>
        <taxon>Actinomycetota</taxon>
        <taxon>Actinomycetes</taxon>
        <taxon>Micromonosporales</taxon>
        <taxon>Micromonosporaceae</taxon>
        <taxon>Paractinoplanes</taxon>
    </lineage>
</organism>
<dbReference type="InterPro" id="IPR052196">
    <property type="entry name" value="Bact_Kbp"/>
</dbReference>
<dbReference type="CDD" id="cd00118">
    <property type="entry name" value="LysM"/>
    <property type="match status" value="1"/>
</dbReference>
<dbReference type="Gene3D" id="1.10.530.10">
    <property type="match status" value="1"/>
</dbReference>
<keyword evidence="2" id="KW-0378">Hydrolase</keyword>
<feature type="chain" id="PRO_5046737960" evidence="4">
    <location>
        <begin position="35"/>
        <end position="184"/>
    </location>
</feature>
<feature type="signal peptide" evidence="4">
    <location>
        <begin position="1"/>
        <end position="34"/>
    </location>
</feature>
<dbReference type="InterPro" id="IPR018392">
    <property type="entry name" value="LysM"/>
</dbReference>
<gene>
    <name evidence="6" type="ORF">JIG36_32630</name>
</gene>
<dbReference type="PANTHER" id="PTHR34700">
    <property type="entry name" value="POTASSIUM BINDING PROTEIN KBP"/>
    <property type="match status" value="1"/>
</dbReference>
<dbReference type="Gene3D" id="3.10.350.10">
    <property type="entry name" value="LysM domain"/>
    <property type="match status" value="1"/>
</dbReference>
<evidence type="ECO:0000256" key="4">
    <source>
        <dbReference type="SAM" id="SignalP"/>
    </source>
</evidence>
<dbReference type="InterPro" id="IPR010618">
    <property type="entry name" value="RPF"/>
</dbReference>
<dbReference type="InterPro" id="IPR036779">
    <property type="entry name" value="LysM_dom_sf"/>
</dbReference>
<dbReference type="EMBL" id="JAENHP010000014">
    <property type="protein sequence ID" value="MBM2620271.1"/>
    <property type="molecule type" value="Genomic_DNA"/>
</dbReference>
<protein>
    <submittedName>
        <fullName evidence="6">LysM peptidoglycan-binding domain-containing protein</fullName>
    </submittedName>
</protein>
<evidence type="ECO:0000313" key="6">
    <source>
        <dbReference type="EMBL" id="MBM2620271.1"/>
    </source>
</evidence>
<dbReference type="Pfam" id="PF06737">
    <property type="entry name" value="Transglycosylas"/>
    <property type="match status" value="1"/>
</dbReference>
<dbReference type="PROSITE" id="PS51782">
    <property type="entry name" value="LYSM"/>
    <property type="match status" value="1"/>
</dbReference>
<dbReference type="Proteomes" id="UP000632138">
    <property type="component" value="Unassembled WGS sequence"/>
</dbReference>